<gene>
    <name evidence="6" type="ORF">DA73_0206365</name>
    <name evidence="5" type="ORF">DA73_0400022825</name>
</gene>
<sequence>MKRRQLILYALLFSSGCTIANPLNSLSNKSVINLPKKLRFTVTDVKGIQELRQNYEAFRTVLEDILNIKIEFFPVESFIAAAPALQLGQVDIVLAGPSEYVILNARAKAVPVVAITRQKYYAVIAVRADSGIESISQLKGKKIAMRSKGGTAGHIYPIKLLLDAGLDPKSDVQILFLGDRGMEALKQGNVDALARSFSGYEKALKDAGLSKTEFPAIARGALLPSDVFVVSNNLDPALREYIQNLMLKHQDKLLQAILSAPGNEQFKGSKMAVAVDTDYDMIREVYRAIGEGDFIK</sequence>
<dbReference type="SUPFAM" id="SSF53850">
    <property type="entry name" value="Periplasmic binding protein-like II"/>
    <property type="match status" value="1"/>
</dbReference>
<dbReference type="PROSITE" id="PS51257">
    <property type="entry name" value="PROKAR_LIPOPROTEIN"/>
    <property type="match status" value="1"/>
</dbReference>
<comment type="similarity">
    <text evidence="1">Belongs to the phosphate/phosphite/phosphonate binding protein family.</text>
</comment>
<dbReference type="GO" id="GO:0055085">
    <property type="term" value="P:transmembrane transport"/>
    <property type="evidence" value="ECO:0007669"/>
    <property type="project" value="InterPro"/>
</dbReference>
<dbReference type="GO" id="GO:0043190">
    <property type="term" value="C:ATP-binding cassette (ABC) transporter complex"/>
    <property type="evidence" value="ECO:0007669"/>
    <property type="project" value="InterPro"/>
</dbReference>
<organism evidence="6">
    <name type="scientific">Tolypothrix bouteillei VB521301</name>
    <dbReference type="NCBI Taxonomy" id="1479485"/>
    <lineage>
        <taxon>Bacteria</taxon>
        <taxon>Bacillati</taxon>
        <taxon>Cyanobacteriota</taxon>
        <taxon>Cyanophyceae</taxon>
        <taxon>Nostocales</taxon>
        <taxon>Tolypothrichaceae</taxon>
        <taxon>Tolypothrix</taxon>
    </lineage>
</organism>
<evidence type="ECO:0000256" key="1">
    <source>
        <dbReference type="ARBA" id="ARBA00007162"/>
    </source>
</evidence>
<dbReference type="NCBIfam" id="TIGR01098">
    <property type="entry name" value="3A0109s03R"/>
    <property type="match status" value="1"/>
</dbReference>
<dbReference type="OrthoDB" id="9776786at2"/>
<dbReference type="Proteomes" id="UP000029738">
    <property type="component" value="Unassembled WGS sequence"/>
</dbReference>
<dbReference type="EMBL" id="JHEG02000019">
    <property type="protein sequence ID" value="KIE13045.1"/>
    <property type="molecule type" value="Genomic_DNA"/>
</dbReference>
<evidence type="ECO:0000313" key="6">
    <source>
        <dbReference type="EMBL" id="KIE13045.1"/>
    </source>
</evidence>
<comment type="caution">
    <text evidence="6">The sequence shown here is derived from an EMBL/GenBank/DDBJ whole genome shotgun (WGS) entry which is preliminary data.</text>
</comment>
<dbReference type="AlphaFoldDB" id="A0A0C1RM65"/>
<dbReference type="Gene3D" id="3.40.190.10">
    <property type="entry name" value="Periplasmic binding protein-like II"/>
    <property type="match status" value="2"/>
</dbReference>
<feature type="signal peptide" evidence="3">
    <location>
        <begin position="1"/>
        <end position="20"/>
    </location>
</feature>
<proteinExistence type="inferred from homology"/>
<reference evidence="5" key="2">
    <citation type="submission" date="2019-11" db="EMBL/GenBank/DDBJ databases">
        <title>Improved Assembly of Tolypothrix boutellei genome.</title>
        <authorList>
            <person name="Sarangi A.N."/>
            <person name="Mukherjee M."/>
            <person name="Ghosh S."/>
            <person name="Singh D."/>
            <person name="Das A."/>
            <person name="Kant S."/>
            <person name="Prusty A."/>
            <person name="Tripathy S."/>
        </authorList>
    </citation>
    <scope>NUCLEOTIDE SEQUENCE</scope>
    <source>
        <strain evidence="5">VB521301</strain>
    </source>
</reference>
<dbReference type="CDD" id="cd01071">
    <property type="entry name" value="PBP2_PhnD_like"/>
    <property type="match status" value="1"/>
</dbReference>
<name>A0A0C1RM65_9CYAN</name>
<dbReference type="SMART" id="SM00062">
    <property type="entry name" value="PBPb"/>
    <property type="match status" value="1"/>
</dbReference>
<dbReference type="RefSeq" id="WP_038071830.1">
    <property type="nucleotide sequence ID" value="NZ_JHEG04000001.1"/>
</dbReference>
<evidence type="ECO:0000313" key="7">
    <source>
        <dbReference type="Proteomes" id="UP000029738"/>
    </source>
</evidence>
<feature type="chain" id="PRO_5036626552" evidence="3">
    <location>
        <begin position="21"/>
        <end position="296"/>
    </location>
</feature>
<dbReference type="InterPro" id="IPR001638">
    <property type="entry name" value="Solute-binding_3/MltF_N"/>
</dbReference>
<dbReference type="STRING" id="1479485.DA73_0206365"/>
<accession>A0A0C1RM65</accession>
<evidence type="ECO:0000256" key="2">
    <source>
        <dbReference type="ARBA" id="ARBA00022729"/>
    </source>
</evidence>
<protein>
    <submittedName>
        <fullName evidence="5 6">Phosphonate ABC transporter substrate-binding protein</fullName>
    </submittedName>
</protein>
<evidence type="ECO:0000259" key="4">
    <source>
        <dbReference type="SMART" id="SM00062"/>
    </source>
</evidence>
<keyword evidence="2 3" id="KW-0732">Signal</keyword>
<dbReference type="PANTHER" id="PTHR35841:SF1">
    <property type="entry name" value="PHOSPHONATES-BINDING PERIPLASMIC PROTEIN"/>
    <property type="match status" value="1"/>
</dbReference>
<keyword evidence="7" id="KW-1185">Reference proteome</keyword>
<reference evidence="6" key="1">
    <citation type="journal article" date="2015" name="Genome Announc.">
        <title>Draft Genome Sequence of Tolypothrix boutellei Strain VB521301.</title>
        <authorList>
            <person name="Chandrababunaidu M.M."/>
            <person name="Singh D."/>
            <person name="Sen D."/>
            <person name="Bhan S."/>
            <person name="Das S."/>
            <person name="Gupta A."/>
            <person name="Adhikary S.P."/>
            <person name="Tripathy S."/>
        </authorList>
    </citation>
    <scope>NUCLEOTIDE SEQUENCE</scope>
    <source>
        <strain evidence="6">VB521301</strain>
    </source>
</reference>
<dbReference type="EMBL" id="JHEG04000001">
    <property type="protein sequence ID" value="KAF3888006.1"/>
    <property type="molecule type" value="Genomic_DNA"/>
</dbReference>
<evidence type="ECO:0000256" key="3">
    <source>
        <dbReference type="SAM" id="SignalP"/>
    </source>
</evidence>
<evidence type="ECO:0000313" key="5">
    <source>
        <dbReference type="EMBL" id="KAF3888006.1"/>
    </source>
</evidence>
<feature type="domain" description="Solute-binding protein family 3/N-terminal" evidence="4">
    <location>
        <begin position="37"/>
        <end position="261"/>
    </location>
</feature>
<dbReference type="InterPro" id="IPR005770">
    <property type="entry name" value="PhnD"/>
</dbReference>
<dbReference type="Pfam" id="PF12974">
    <property type="entry name" value="Phosphonate-bd"/>
    <property type="match status" value="1"/>
</dbReference>
<dbReference type="PANTHER" id="PTHR35841">
    <property type="entry name" value="PHOSPHONATES-BINDING PERIPLASMIC PROTEIN"/>
    <property type="match status" value="1"/>
</dbReference>